<dbReference type="FunFam" id="1.10.10.10:FF:000038">
    <property type="entry name" value="Glycine cleavage system transcriptional activator"/>
    <property type="match status" value="1"/>
</dbReference>
<evidence type="ECO:0000313" key="7">
    <source>
        <dbReference type="Proteomes" id="UP000001225"/>
    </source>
</evidence>
<dbReference type="CDD" id="cd08432">
    <property type="entry name" value="PBP2_GcdR_TrpI_HvrB_AmpR_like"/>
    <property type="match status" value="1"/>
</dbReference>
<dbReference type="PANTHER" id="PTHR30537">
    <property type="entry name" value="HTH-TYPE TRANSCRIPTIONAL REGULATOR"/>
    <property type="match status" value="1"/>
</dbReference>
<dbReference type="PRINTS" id="PR00039">
    <property type="entry name" value="HTHLYSR"/>
</dbReference>
<dbReference type="AlphaFoldDB" id="A9I5L1"/>
<evidence type="ECO:0000256" key="4">
    <source>
        <dbReference type="ARBA" id="ARBA00023163"/>
    </source>
</evidence>
<proteinExistence type="inferred from homology"/>
<dbReference type="Gene3D" id="1.10.10.10">
    <property type="entry name" value="Winged helix-like DNA-binding domain superfamily/Winged helix DNA-binding domain"/>
    <property type="match status" value="1"/>
</dbReference>
<dbReference type="Proteomes" id="UP000001225">
    <property type="component" value="Chromosome"/>
</dbReference>
<dbReference type="InterPro" id="IPR000847">
    <property type="entry name" value="LysR_HTH_N"/>
</dbReference>
<evidence type="ECO:0000256" key="3">
    <source>
        <dbReference type="ARBA" id="ARBA00023125"/>
    </source>
</evidence>
<dbReference type="KEGG" id="bpt:Bpet0780"/>
<dbReference type="Pfam" id="PF00126">
    <property type="entry name" value="HTH_1"/>
    <property type="match status" value="1"/>
</dbReference>
<dbReference type="eggNOG" id="COG0583">
    <property type="taxonomic scope" value="Bacteria"/>
</dbReference>
<feature type="domain" description="HTH lysR-type" evidence="5">
    <location>
        <begin position="13"/>
        <end position="65"/>
    </location>
</feature>
<dbReference type="EMBL" id="AM902716">
    <property type="protein sequence ID" value="CAP41112.1"/>
    <property type="molecule type" value="Genomic_DNA"/>
</dbReference>
<dbReference type="InterPro" id="IPR058163">
    <property type="entry name" value="LysR-type_TF_proteobact-type"/>
</dbReference>
<dbReference type="GO" id="GO:0043565">
    <property type="term" value="F:sequence-specific DNA binding"/>
    <property type="evidence" value="ECO:0007669"/>
    <property type="project" value="TreeGrafter"/>
</dbReference>
<sequence>MDPFRHLPPLMTLRAFEAVGRHLSFSRAAEELFVTQGAISHQVRKLEHALGGPLFVRRTRAIAFTPRGQAYYQHVRAALDLLAQASRQARGAHAAAPQLKIGLLASFAARWLVPRLPAFTQAHPDIGLQLVPDIGLADVAAGDVDLAIRYGRGHWQGVHLVKLMPECLAPVCAPALLGRRRRFKSPGEILRYPLLVSHSRQPFEWDLWSQAQRVDLSSARTVHLHDYNIVIEAALAGQGIAMGRLRLIQPLLDAGALVPPAGQADCQDENTGWWLVLPRSALPAPAAAFCQWIQAQAAREHMANA</sequence>
<keyword evidence="4" id="KW-0804">Transcription</keyword>
<keyword evidence="7" id="KW-1185">Reference proteome</keyword>
<evidence type="ECO:0000313" key="6">
    <source>
        <dbReference type="EMBL" id="CAP41112.1"/>
    </source>
</evidence>
<keyword evidence="2" id="KW-0805">Transcription regulation</keyword>
<keyword evidence="3" id="KW-0238">DNA-binding</keyword>
<organism evidence="6 7">
    <name type="scientific">Bordetella petrii (strain ATCC BAA-461 / DSM 12804 / CCUG 43448 / CIP 107267 / Se-1111R)</name>
    <dbReference type="NCBI Taxonomy" id="340100"/>
    <lineage>
        <taxon>Bacteria</taxon>
        <taxon>Pseudomonadati</taxon>
        <taxon>Pseudomonadota</taxon>
        <taxon>Betaproteobacteria</taxon>
        <taxon>Burkholderiales</taxon>
        <taxon>Alcaligenaceae</taxon>
        <taxon>Bordetella</taxon>
    </lineage>
</organism>
<protein>
    <submittedName>
        <fullName evidence="6">Transcriptional regulator, LysR-family</fullName>
    </submittedName>
</protein>
<name>A9I5L1_BORPD</name>
<evidence type="ECO:0000256" key="1">
    <source>
        <dbReference type="ARBA" id="ARBA00009437"/>
    </source>
</evidence>
<comment type="similarity">
    <text evidence="1">Belongs to the LysR transcriptional regulatory family.</text>
</comment>
<dbReference type="InterPro" id="IPR036388">
    <property type="entry name" value="WH-like_DNA-bd_sf"/>
</dbReference>
<gene>
    <name evidence="6" type="ordered locus">Bpet0780</name>
</gene>
<dbReference type="NCBIfam" id="NF008352">
    <property type="entry name" value="PRK11139.1"/>
    <property type="match status" value="1"/>
</dbReference>
<dbReference type="PANTHER" id="PTHR30537:SF74">
    <property type="entry name" value="HTH-TYPE TRANSCRIPTIONAL REGULATOR TRPI"/>
    <property type="match status" value="1"/>
</dbReference>
<evidence type="ECO:0000256" key="2">
    <source>
        <dbReference type="ARBA" id="ARBA00023015"/>
    </source>
</evidence>
<dbReference type="Gene3D" id="3.40.190.10">
    <property type="entry name" value="Periplasmic binding protein-like II"/>
    <property type="match status" value="2"/>
</dbReference>
<dbReference type="Pfam" id="PF03466">
    <property type="entry name" value="LysR_substrate"/>
    <property type="match status" value="1"/>
</dbReference>
<evidence type="ECO:0000259" key="5">
    <source>
        <dbReference type="PROSITE" id="PS50931"/>
    </source>
</evidence>
<dbReference type="GO" id="GO:0006351">
    <property type="term" value="P:DNA-templated transcription"/>
    <property type="evidence" value="ECO:0007669"/>
    <property type="project" value="TreeGrafter"/>
</dbReference>
<dbReference type="GO" id="GO:0003700">
    <property type="term" value="F:DNA-binding transcription factor activity"/>
    <property type="evidence" value="ECO:0007669"/>
    <property type="project" value="InterPro"/>
</dbReference>
<reference evidence="6 7" key="1">
    <citation type="journal article" date="2008" name="BMC Genomics">
        <title>The missing link: Bordetella petrii is endowed with both the metabolic versatility of environmental bacteria and virulence traits of pathogenic Bordetellae.</title>
        <authorList>
            <person name="Gross R."/>
            <person name="Guzman C.A."/>
            <person name="Sebaihia M."/>
            <person name="Martins Dos Santos V.A."/>
            <person name="Pieper D.H."/>
            <person name="Koebnik R."/>
            <person name="Lechner M."/>
            <person name="Bartels D."/>
            <person name="Buhrmester J."/>
            <person name="Choudhuri J.V."/>
            <person name="Ebensen T."/>
            <person name="Gaigalat L."/>
            <person name="Herrmann S."/>
            <person name="Khachane A.N."/>
            <person name="Larisch C."/>
            <person name="Link S."/>
            <person name="Linke B."/>
            <person name="Meyer F."/>
            <person name="Mormann S."/>
            <person name="Nakunst D."/>
            <person name="Rueckert C."/>
            <person name="Schneiker-Bekel S."/>
            <person name="Schulze K."/>
            <person name="Vorhoelter F.J."/>
            <person name="Yevsa T."/>
            <person name="Engle J.T."/>
            <person name="Goldman W.E."/>
            <person name="Puehler A."/>
            <person name="Goebel U.B."/>
            <person name="Goesmann A."/>
            <person name="Bloecker H."/>
            <person name="Kaiser O."/>
            <person name="Martinez-Arias R."/>
        </authorList>
    </citation>
    <scope>NUCLEOTIDE SEQUENCE [LARGE SCALE GENOMIC DNA]</scope>
    <source>
        <strain evidence="7">ATCC BAA-461 / DSM 12804 / CCUG 43448 / CIP 107267 / Se-1111R</strain>
    </source>
</reference>
<accession>A9I5L1</accession>
<dbReference type="SUPFAM" id="SSF53850">
    <property type="entry name" value="Periplasmic binding protein-like II"/>
    <property type="match status" value="1"/>
</dbReference>
<dbReference type="InterPro" id="IPR036390">
    <property type="entry name" value="WH_DNA-bd_sf"/>
</dbReference>
<dbReference type="SUPFAM" id="SSF46785">
    <property type="entry name" value="Winged helix' DNA-binding domain"/>
    <property type="match status" value="1"/>
</dbReference>
<dbReference type="STRING" id="94624.Bpet0780"/>
<dbReference type="PROSITE" id="PS50931">
    <property type="entry name" value="HTH_LYSR"/>
    <property type="match status" value="1"/>
</dbReference>
<dbReference type="InterPro" id="IPR005119">
    <property type="entry name" value="LysR_subst-bd"/>
</dbReference>